<dbReference type="HOGENOM" id="CLU_2793104_0_0_6"/>
<dbReference type="EMBL" id="FN667741">
    <property type="protein sequence ID" value="CBJ80605.1"/>
    <property type="molecule type" value="Genomic_DNA"/>
</dbReference>
<name>D3V053_XENBS</name>
<accession>D3V053</accession>
<protein>
    <submittedName>
        <fullName evidence="1">Uncharacterized protein</fullName>
    </submittedName>
</protein>
<dbReference type="PATRIC" id="fig|406818.4.peg.1338"/>
<evidence type="ECO:0000313" key="1">
    <source>
        <dbReference type="EMBL" id="CBJ80605.1"/>
    </source>
</evidence>
<proteinExistence type="predicted"/>
<dbReference type="AlphaFoldDB" id="D3V053"/>
<dbReference type="STRING" id="406818.XBJ1_1476"/>
<dbReference type="RefSeq" id="WP_012987996.1">
    <property type="nucleotide sequence ID" value="NC_013892.1"/>
</dbReference>
<dbReference type="Proteomes" id="UP000002045">
    <property type="component" value="Chromosome"/>
</dbReference>
<gene>
    <name evidence="1" type="ordered locus">XBJ1_1476</name>
</gene>
<evidence type="ECO:0000313" key="2">
    <source>
        <dbReference type="Proteomes" id="UP000002045"/>
    </source>
</evidence>
<dbReference type="KEGG" id="xbo:XBJ1_1476"/>
<reference evidence="1" key="1">
    <citation type="journal article" date="2011" name="PLoS ONE">
        <title>The entomopathogenic bacterial endosymbionts xenorhabdus and photorhabdus: convergent lifestyles from divergent genomes.</title>
        <authorList>
            <person name="Chaston J.M."/>
            <person name="Suen G."/>
            <person name="Tucker S.L."/>
            <person name="Andersen A.W."/>
            <person name="Bhasin A."/>
            <person name="Bode E."/>
            <person name="Bode H.B."/>
            <person name="Brachmann A.O."/>
            <person name="Cowles C.E."/>
            <person name="Cowles K.N."/>
            <person name="Darby C."/>
            <person name="de Leon L."/>
            <person name="Drace K."/>
            <person name="Du Z."/>
            <person name="Givaudan A."/>
            <person name="Herbert Tran E.E."/>
            <person name="Jewell K.A."/>
            <person name="Knack J.J."/>
            <person name="Krasomil-Osterfeld K.C."/>
            <person name="Kukor R."/>
            <person name="Lanois A."/>
            <person name="Latreille P."/>
            <person name="Leimgruber N.K."/>
            <person name="Lipke C.M."/>
            <person name="Liu R."/>
            <person name="Lu X."/>
            <person name="Martens E.C."/>
            <person name="Marri P.R."/>
            <person name="Medigue C."/>
            <person name="Menard M.L."/>
            <person name="Miller N.M."/>
            <person name="Morales-Soto N."/>
            <person name="Norton S."/>
            <person name="Ogier J.C."/>
            <person name="Orchard S.S."/>
            <person name="Park D."/>
            <person name="Park Y."/>
            <person name="Qurollo B.A."/>
            <person name="Sugar D.R."/>
            <person name="Richards G.R."/>
            <person name="Rouy Z."/>
            <person name="Slominski B."/>
            <person name="Slominski K."/>
            <person name="Snyder H."/>
            <person name="Tjaden B.C."/>
            <person name="van der Hoeven R."/>
            <person name="Welch R.D."/>
            <person name="Wheeler C."/>
            <person name="Xiang B."/>
            <person name="Barbazuk B."/>
            <person name="Gaudriault S."/>
            <person name="Goodner B."/>
            <person name="Slater S.C."/>
            <person name="Forst S."/>
            <person name="Goldman B.S."/>
            <person name="Goodrich-Blair H."/>
        </authorList>
    </citation>
    <scope>NUCLEOTIDE SEQUENCE [LARGE SCALE GENOMIC DNA]</scope>
    <source>
        <strain evidence="1">SS-2004</strain>
    </source>
</reference>
<sequence>MWILLRYAVLVAFFACTRISLLADALSTGLAEETYAWGNPGAIKNIVAQARDLIVTITDEQLIWEQVY</sequence>
<organism evidence="1 2">
    <name type="scientific">Xenorhabdus bovienii (strain SS-2004)</name>
    <name type="common">Xenorhabdus nematophila subsp. bovienii</name>
    <dbReference type="NCBI Taxonomy" id="406818"/>
    <lineage>
        <taxon>Bacteria</taxon>
        <taxon>Pseudomonadati</taxon>
        <taxon>Pseudomonadota</taxon>
        <taxon>Gammaproteobacteria</taxon>
        <taxon>Enterobacterales</taxon>
        <taxon>Morganellaceae</taxon>
        <taxon>Xenorhabdus</taxon>
    </lineage>
</organism>